<organism evidence="2 3">
    <name type="scientific">Arthrobacter oryzae</name>
    <dbReference type="NCBI Taxonomy" id="409290"/>
    <lineage>
        <taxon>Bacteria</taxon>
        <taxon>Bacillati</taxon>
        <taxon>Actinomycetota</taxon>
        <taxon>Actinomycetes</taxon>
        <taxon>Micrococcales</taxon>
        <taxon>Micrococcaceae</taxon>
        <taxon>Arthrobacter</taxon>
    </lineage>
</organism>
<dbReference type="EMBL" id="RBIR01000001">
    <property type="protein sequence ID" value="RKR30228.1"/>
    <property type="molecule type" value="Genomic_DNA"/>
</dbReference>
<feature type="chain" id="PRO_5019854171" evidence="1">
    <location>
        <begin position="25"/>
        <end position="186"/>
    </location>
</feature>
<evidence type="ECO:0000313" key="3">
    <source>
        <dbReference type="Proteomes" id="UP000276055"/>
    </source>
</evidence>
<accession>A0A495FLV5</accession>
<dbReference type="PROSITE" id="PS51257">
    <property type="entry name" value="PROKAR_LIPOPROTEIN"/>
    <property type="match status" value="1"/>
</dbReference>
<sequence>MDRSRHLPINISVLLASLLVASCAATPLGGPGTPTPAPTTVLSATALADKGAATPIPATSAPPTEACAHFLPAAPCITYNSVAASSDGKALPWAAAGAVKIQLTSVNGGLQLAIRAPCSPFSAPVTIRGNTLTVGRIAVGAAGCVGAAGDYQSWLQEFLKRPIAMTYANGTLFWVSGPDSLSFKSE</sequence>
<feature type="signal peptide" evidence="1">
    <location>
        <begin position="1"/>
        <end position="24"/>
    </location>
</feature>
<dbReference type="AlphaFoldDB" id="A0A495FLV5"/>
<proteinExistence type="predicted"/>
<evidence type="ECO:0000256" key="1">
    <source>
        <dbReference type="SAM" id="SignalP"/>
    </source>
</evidence>
<gene>
    <name evidence="2" type="ORF">C8D78_0551</name>
</gene>
<keyword evidence="1" id="KW-0732">Signal</keyword>
<dbReference type="InterPro" id="IPR038670">
    <property type="entry name" value="HslJ-like_sf"/>
</dbReference>
<evidence type="ECO:0000313" key="2">
    <source>
        <dbReference type="EMBL" id="RKR30228.1"/>
    </source>
</evidence>
<dbReference type="Proteomes" id="UP000276055">
    <property type="component" value="Unassembled WGS sequence"/>
</dbReference>
<reference evidence="2 3" key="1">
    <citation type="submission" date="2018-10" db="EMBL/GenBank/DDBJ databases">
        <title>Genomic Encyclopedia of Type Strains, Phase IV (KMG-IV): sequencing the most valuable type-strain genomes for metagenomic binning, comparative biology and taxonomic classification.</title>
        <authorList>
            <person name="Goeker M."/>
        </authorList>
    </citation>
    <scope>NUCLEOTIDE SEQUENCE [LARGE SCALE GENOMIC DNA]</scope>
    <source>
        <strain evidence="2 3">DSM 25586</strain>
    </source>
</reference>
<protein>
    <submittedName>
        <fullName evidence="2">META domain-containing protein</fullName>
    </submittedName>
</protein>
<comment type="caution">
    <text evidence="2">The sequence shown here is derived from an EMBL/GenBank/DDBJ whole genome shotgun (WGS) entry which is preliminary data.</text>
</comment>
<name>A0A495FLV5_9MICC</name>
<dbReference type="Gene3D" id="2.40.128.270">
    <property type="match status" value="1"/>
</dbReference>